<name>A0A7C5YXA5_9CREN</name>
<reference evidence="3" key="1">
    <citation type="journal article" date="2020" name="mSystems">
        <title>Genome- and Community-Level Interaction Insights into Carbon Utilization and Element Cycling Functions of Hydrothermarchaeota in Hydrothermal Sediment.</title>
        <authorList>
            <person name="Zhou Z."/>
            <person name="Liu Y."/>
            <person name="Xu W."/>
            <person name="Pan J."/>
            <person name="Luo Z.H."/>
            <person name="Li M."/>
        </authorList>
    </citation>
    <scope>NUCLEOTIDE SEQUENCE [LARGE SCALE GENOMIC DNA]</scope>
    <source>
        <strain evidence="3">SpSt-1</strain>
        <strain evidence="2">SpSt-1121</strain>
    </source>
</reference>
<evidence type="ECO:0000313" key="3">
    <source>
        <dbReference type="EMBL" id="HHR95773.1"/>
    </source>
</evidence>
<gene>
    <name evidence="3" type="ORF">ENL47_02880</name>
    <name evidence="2" type="ORF">ENM84_05050</name>
</gene>
<evidence type="ECO:0000313" key="2">
    <source>
        <dbReference type="EMBL" id="HHP82017.1"/>
    </source>
</evidence>
<proteinExistence type="predicted"/>
<dbReference type="AlphaFoldDB" id="A0A7C5YXA5"/>
<comment type="caution">
    <text evidence="3">The sequence shown here is derived from an EMBL/GenBank/DDBJ whole genome shotgun (WGS) entry which is preliminary data.</text>
</comment>
<feature type="domain" description="Cyclophilin TM1367-like" evidence="1">
    <location>
        <begin position="5"/>
        <end position="85"/>
    </location>
</feature>
<dbReference type="InterPro" id="IPR025658">
    <property type="entry name" value="Cyclophilin_TM1367"/>
</dbReference>
<accession>A0A7C5YXA5</accession>
<evidence type="ECO:0000259" key="1">
    <source>
        <dbReference type="Pfam" id="PF04126"/>
    </source>
</evidence>
<sequence>MVVVKIRIYTEATGYINAELFDDYSPNTFRKVLESLPLESIAYRWGDEIYFETPVTAEEENAKEVVDKGTIAFWPPGNALCIFWAVS</sequence>
<dbReference type="Pfam" id="PF04126">
    <property type="entry name" value="Cyclophil_like"/>
    <property type="match status" value="1"/>
</dbReference>
<dbReference type="EMBL" id="DRUB01000051">
    <property type="protein sequence ID" value="HHR95773.1"/>
    <property type="molecule type" value="Genomic_DNA"/>
</dbReference>
<organism evidence="3">
    <name type="scientific">Ignisphaera aggregans</name>
    <dbReference type="NCBI Taxonomy" id="334771"/>
    <lineage>
        <taxon>Archaea</taxon>
        <taxon>Thermoproteota</taxon>
        <taxon>Thermoprotei</taxon>
        <taxon>Desulfurococcales</taxon>
        <taxon>Desulfurococcaceae</taxon>
        <taxon>Ignisphaera</taxon>
    </lineage>
</organism>
<dbReference type="Gene3D" id="2.40.100.20">
    <property type="match status" value="1"/>
</dbReference>
<dbReference type="InterPro" id="IPR029000">
    <property type="entry name" value="Cyclophilin-like_dom_sf"/>
</dbReference>
<protein>
    <recommendedName>
        <fullName evidence="1">Cyclophilin TM1367-like domain-containing protein</fullName>
    </recommendedName>
</protein>
<dbReference type="EMBL" id="DRZI01000213">
    <property type="protein sequence ID" value="HHP82017.1"/>
    <property type="molecule type" value="Genomic_DNA"/>
</dbReference>
<dbReference type="SUPFAM" id="SSF50891">
    <property type="entry name" value="Cyclophilin-like"/>
    <property type="match status" value="1"/>
</dbReference>